<dbReference type="Proteomes" id="UP001328107">
    <property type="component" value="Unassembled WGS sequence"/>
</dbReference>
<dbReference type="PROSITE" id="PS00028">
    <property type="entry name" value="ZINC_FINGER_C2H2_1"/>
    <property type="match status" value="2"/>
</dbReference>
<proteinExistence type="predicted"/>
<feature type="region of interest" description="Disordered" evidence="2">
    <location>
        <begin position="147"/>
        <end position="167"/>
    </location>
</feature>
<feature type="non-terminal residue" evidence="4">
    <location>
        <position position="1"/>
    </location>
</feature>
<dbReference type="Pfam" id="PF00096">
    <property type="entry name" value="zf-C2H2"/>
    <property type="match status" value="2"/>
</dbReference>
<evidence type="ECO:0000313" key="4">
    <source>
        <dbReference type="EMBL" id="GMR34848.1"/>
    </source>
</evidence>
<feature type="compositionally biased region" description="Basic and acidic residues" evidence="2">
    <location>
        <begin position="147"/>
        <end position="159"/>
    </location>
</feature>
<dbReference type="InterPro" id="IPR013087">
    <property type="entry name" value="Znf_C2H2_type"/>
</dbReference>
<dbReference type="SUPFAM" id="SSF57667">
    <property type="entry name" value="beta-beta-alpha zinc fingers"/>
    <property type="match status" value="1"/>
</dbReference>
<keyword evidence="1" id="KW-0863">Zinc-finger</keyword>
<reference evidence="5" key="1">
    <citation type="submission" date="2022-10" db="EMBL/GenBank/DDBJ databases">
        <title>Genome assembly of Pristionchus species.</title>
        <authorList>
            <person name="Yoshida K."/>
            <person name="Sommer R.J."/>
        </authorList>
    </citation>
    <scope>NUCLEOTIDE SEQUENCE [LARGE SCALE GENOMIC DNA]</scope>
    <source>
        <strain evidence="5">RS5460</strain>
    </source>
</reference>
<name>A0AAN5C2S1_9BILA</name>
<dbReference type="InterPro" id="IPR036236">
    <property type="entry name" value="Znf_C2H2_sf"/>
</dbReference>
<dbReference type="SMART" id="SM00355">
    <property type="entry name" value="ZnF_C2H2"/>
    <property type="match status" value="2"/>
</dbReference>
<feature type="domain" description="C2H2-type" evidence="3">
    <location>
        <begin position="85"/>
        <end position="112"/>
    </location>
</feature>
<keyword evidence="1" id="KW-0479">Metal-binding</keyword>
<dbReference type="Gene3D" id="3.30.160.60">
    <property type="entry name" value="Classic Zinc Finger"/>
    <property type="match status" value="1"/>
</dbReference>
<evidence type="ECO:0000256" key="1">
    <source>
        <dbReference type="PROSITE-ProRule" id="PRU00042"/>
    </source>
</evidence>
<accession>A0AAN5C2S1</accession>
<sequence>EGHQALDETFVPKRTSAPAEKLFACSKCDLKLVSQENLRRHMSTTHAGLRAFDLDNVMDKEKFKKAAASVPKAKKKAKRAKAKKFSCSKCGKKFISKGGFEYHMNRHAGCTQIEHRAVRGKEPRSKVNGLPKSKNVVVFTNSSGLSKMRDGTEAKHKVPEQQSYPLFEDPVKEEQMEEEDKVPEQKFFPFFEEAVKKEETDDEEPGPSWELH</sequence>
<feature type="domain" description="C2H2-type" evidence="3">
    <location>
        <begin position="23"/>
        <end position="51"/>
    </location>
</feature>
<organism evidence="4 5">
    <name type="scientific">Pristionchus mayeri</name>
    <dbReference type="NCBI Taxonomy" id="1317129"/>
    <lineage>
        <taxon>Eukaryota</taxon>
        <taxon>Metazoa</taxon>
        <taxon>Ecdysozoa</taxon>
        <taxon>Nematoda</taxon>
        <taxon>Chromadorea</taxon>
        <taxon>Rhabditida</taxon>
        <taxon>Rhabditina</taxon>
        <taxon>Diplogasteromorpha</taxon>
        <taxon>Diplogasteroidea</taxon>
        <taxon>Neodiplogasteridae</taxon>
        <taxon>Pristionchus</taxon>
    </lineage>
</organism>
<keyword evidence="1" id="KW-0862">Zinc</keyword>
<dbReference type="PROSITE" id="PS50157">
    <property type="entry name" value="ZINC_FINGER_C2H2_2"/>
    <property type="match status" value="2"/>
</dbReference>
<dbReference type="GO" id="GO:0008270">
    <property type="term" value="F:zinc ion binding"/>
    <property type="evidence" value="ECO:0007669"/>
    <property type="project" value="UniProtKB-KW"/>
</dbReference>
<evidence type="ECO:0000313" key="5">
    <source>
        <dbReference type="Proteomes" id="UP001328107"/>
    </source>
</evidence>
<evidence type="ECO:0000256" key="2">
    <source>
        <dbReference type="SAM" id="MobiDB-lite"/>
    </source>
</evidence>
<evidence type="ECO:0000259" key="3">
    <source>
        <dbReference type="PROSITE" id="PS50157"/>
    </source>
</evidence>
<dbReference type="EMBL" id="BTRK01000002">
    <property type="protein sequence ID" value="GMR34848.1"/>
    <property type="molecule type" value="Genomic_DNA"/>
</dbReference>
<comment type="caution">
    <text evidence="4">The sequence shown here is derived from an EMBL/GenBank/DDBJ whole genome shotgun (WGS) entry which is preliminary data.</text>
</comment>
<gene>
    <name evidence="4" type="ORF">PMAYCL1PPCAC_05043</name>
</gene>
<keyword evidence="5" id="KW-1185">Reference proteome</keyword>
<dbReference type="AlphaFoldDB" id="A0AAN5C2S1"/>
<protein>
    <recommendedName>
        <fullName evidence="3">C2H2-type domain-containing protein</fullName>
    </recommendedName>
</protein>